<evidence type="ECO:0000259" key="7">
    <source>
        <dbReference type="Pfam" id="PF00482"/>
    </source>
</evidence>
<comment type="subcellular location">
    <subcellularLocation>
        <location evidence="1">Cell membrane</location>
        <topology evidence="1">Multi-pass membrane protein</topology>
    </subcellularLocation>
</comment>
<evidence type="ECO:0000313" key="9">
    <source>
        <dbReference type="Proteomes" id="UP000501130"/>
    </source>
</evidence>
<dbReference type="Proteomes" id="UP000501130">
    <property type="component" value="Chromosome"/>
</dbReference>
<keyword evidence="4 6" id="KW-1133">Transmembrane helix</keyword>
<proteinExistence type="predicted"/>
<evidence type="ECO:0000256" key="3">
    <source>
        <dbReference type="ARBA" id="ARBA00022692"/>
    </source>
</evidence>
<dbReference type="Pfam" id="PF00482">
    <property type="entry name" value="T2SSF"/>
    <property type="match status" value="1"/>
</dbReference>
<feature type="transmembrane region" description="Helical" evidence="6">
    <location>
        <begin position="218"/>
        <end position="235"/>
    </location>
</feature>
<feature type="transmembrane region" description="Helical" evidence="6">
    <location>
        <begin position="177"/>
        <end position="198"/>
    </location>
</feature>
<evidence type="ECO:0000256" key="5">
    <source>
        <dbReference type="ARBA" id="ARBA00023136"/>
    </source>
</evidence>
<gene>
    <name evidence="8" type="ORF">HKT17_09925</name>
</gene>
<evidence type="ECO:0000256" key="4">
    <source>
        <dbReference type="ARBA" id="ARBA00022989"/>
    </source>
</evidence>
<feature type="transmembrane region" description="Helical" evidence="6">
    <location>
        <begin position="125"/>
        <end position="148"/>
    </location>
</feature>
<feature type="domain" description="Type II secretion system protein GspF" evidence="7">
    <location>
        <begin position="245"/>
        <end position="362"/>
    </location>
</feature>
<feature type="transmembrane region" description="Helical" evidence="6">
    <location>
        <begin position="343"/>
        <end position="365"/>
    </location>
</feature>
<reference evidence="8 9" key="1">
    <citation type="submission" date="2020-05" db="EMBL/GenBank/DDBJ databases">
        <title>Compete genome of Limnobacter sp. SAORIC-580.</title>
        <authorList>
            <person name="Song J."/>
            <person name="Cho J.-C."/>
        </authorList>
    </citation>
    <scope>NUCLEOTIDE SEQUENCE [LARGE SCALE GENOMIC DNA]</scope>
    <source>
        <strain evidence="8 9">SAORIC-580</strain>
    </source>
</reference>
<keyword evidence="2" id="KW-1003">Cell membrane</keyword>
<evidence type="ECO:0000256" key="1">
    <source>
        <dbReference type="ARBA" id="ARBA00004651"/>
    </source>
</evidence>
<evidence type="ECO:0000256" key="6">
    <source>
        <dbReference type="SAM" id="Phobius"/>
    </source>
</evidence>
<dbReference type="EMBL" id="CP053084">
    <property type="protein sequence ID" value="QJR29999.1"/>
    <property type="molecule type" value="Genomic_DNA"/>
</dbReference>
<evidence type="ECO:0000313" key="8">
    <source>
        <dbReference type="EMBL" id="QJR29999.1"/>
    </source>
</evidence>
<dbReference type="InterPro" id="IPR018076">
    <property type="entry name" value="T2SS_GspF_dom"/>
</dbReference>
<evidence type="ECO:0000256" key="2">
    <source>
        <dbReference type="ARBA" id="ARBA00022475"/>
    </source>
</evidence>
<name>A0ABX6N6F5_9BURK</name>
<accession>A0ABX6N6F5</accession>
<keyword evidence="3 6" id="KW-0812">Transmembrane</keyword>
<dbReference type="RefSeq" id="WP_171099735.1">
    <property type="nucleotide sequence ID" value="NZ_CP053084.1"/>
</dbReference>
<keyword evidence="9" id="KW-1185">Reference proteome</keyword>
<keyword evidence="5 6" id="KW-0472">Membrane</keyword>
<sequence length="383" mass="42623">MTFKKKLSNFFNAINLMDFRGKREAFYEQLAKSIENKEQFKTFLEEELKIARHKRTRNSSREAALKLMVRKLSLGDDFLISQILGTVMPQNDRMMLAAVDEAKDKPGTLRALAAAIKSQKEAKSVIWKAIFPPMVLIPGVAGFSYVLATQSIPIIVKVAPPEVWTPFNMSVRIVSEIVASHGGLIVASVIGAIAAFTYALPRWKGNLRSQLEQVPQGWGFLLFPVAPFLLPLSIYRDFQVSLLVTSLAVLLKSGATLSSALDTLKRNADPWMRWHLKKIMNHLNVAPTDYIPAFSKGLMSPKLLARLATTIRNNPQFDKILIQLGTEGGEDIRNEIGNTAKGLNAVLLSVAAAVVVFLYVGQLSISQSMTEELDPVKRMQRMR</sequence>
<organism evidence="8 9">
    <name type="scientific">Limnobacter profundi</name>
    <dbReference type="NCBI Taxonomy" id="2732163"/>
    <lineage>
        <taxon>Bacteria</taxon>
        <taxon>Pseudomonadati</taxon>
        <taxon>Pseudomonadota</taxon>
        <taxon>Betaproteobacteria</taxon>
        <taxon>Burkholderiales</taxon>
        <taxon>Burkholderiaceae</taxon>
        <taxon>Limnobacter</taxon>
    </lineage>
</organism>
<protein>
    <recommendedName>
        <fullName evidence="7">Type II secretion system protein GspF domain-containing protein</fullName>
    </recommendedName>
</protein>